<feature type="domain" description="DUF2510" evidence="3">
    <location>
        <begin position="7"/>
        <end position="41"/>
    </location>
</feature>
<keyword evidence="2" id="KW-0472">Membrane</keyword>
<reference evidence="4" key="1">
    <citation type="submission" date="2021-04" db="EMBL/GenBank/DDBJ databases">
        <title>Sequencing of actinobacteria type strains.</title>
        <authorList>
            <person name="Nguyen G.-S."/>
            <person name="Wentzel A."/>
        </authorList>
    </citation>
    <scope>NUCLEOTIDE SEQUENCE</scope>
    <source>
        <strain evidence="4">DSM 42095</strain>
    </source>
</reference>
<name>A0A8T4IQC4_9ACTN</name>
<accession>A0A8T4IQC4</accession>
<organism evidence="4 5">
    <name type="scientific">Streptomyces daliensis</name>
    <dbReference type="NCBI Taxonomy" id="299421"/>
    <lineage>
        <taxon>Bacteria</taxon>
        <taxon>Bacillati</taxon>
        <taxon>Actinomycetota</taxon>
        <taxon>Actinomycetes</taxon>
        <taxon>Kitasatosporales</taxon>
        <taxon>Streptomycetaceae</taxon>
        <taxon>Streptomyces</taxon>
    </lineage>
</organism>
<feature type="region of interest" description="Disordered" evidence="1">
    <location>
        <begin position="1"/>
        <end position="22"/>
    </location>
</feature>
<evidence type="ECO:0000313" key="4">
    <source>
        <dbReference type="EMBL" id="MBR7671584.1"/>
    </source>
</evidence>
<dbReference type="InterPro" id="IPR018929">
    <property type="entry name" value="DUF2510"/>
</dbReference>
<feature type="region of interest" description="Disordered" evidence="1">
    <location>
        <begin position="70"/>
        <end position="141"/>
    </location>
</feature>
<protein>
    <submittedName>
        <fullName evidence="4">DUF2510 domain-containing protein</fullName>
    </submittedName>
</protein>
<dbReference type="AlphaFoldDB" id="A0A8T4IQC4"/>
<evidence type="ECO:0000259" key="3">
    <source>
        <dbReference type="Pfam" id="PF10708"/>
    </source>
</evidence>
<feature type="compositionally biased region" description="Low complexity" evidence="1">
    <location>
        <begin position="113"/>
        <end position="128"/>
    </location>
</feature>
<evidence type="ECO:0000256" key="2">
    <source>
        <dbReference type="SAM" id="Phobius"/>
    </source>
</evidence>
<feature type="region of interest" description="Disordered" evidence="1">
    <location>
        <begin position="268"/>
        <end position="304"/>
    </location>
</feature>
<sequence>MNTETPPGWYPDPGHAGKGPAQERWWDGTAWTAQTRTRGPARVPLVAGIVGALVLVAALIVGGILFVGAADDEDSGPRERAGSSDGPGFGSPQPSPSGPQRQGPPGQEGPGQEGPQQNPEAPPGQQQPDLPASGVELPVLDGWKDEGGGAMVTMGEYKCPGDSGETCLRGAAMVIVATSEGSAEKVAKADIEKHAESAYSKETYGGITSHKVLATEKTTVAGEDAYRVRWKITNKVKPDAYVESVAFPHPDGSGQMLVLRTGFDIHKDAPPQDDMEKLSEGIKENPNATGGGTGGNGKEIAYRH</sequence>
<feature type="compositionally biased region" description="Basic and acidic residues" evidence="1">
    <location>
        <begin position="268"/>
        <end position="283"/>
    </location>
</feature>
<gene>
    <name evidence="4" type="ORF">KDA82_00715</name>
</gene>
<comment type="caution">
    <text evidence="4">The sequence shown here is derived from an EMBL/GenBank/DDBJ whole genome shotgun (WGS) entry which is preliminary data.</text>
</comment>
<keyword evidence="2" id="KW-0812">Transmembrane</keyword>
<dbReference type="EMBL" id="JAGSMN010000012">
    <property type="protein sequence ID" value="MBR7671584.1"/>
    <property type="molecule type" value="Genomic_DNA"/>
</dbReference>
<proteinExistence type="predicted"/>
<keyword evidence="2" id="KW-1133">Transmembrane helix</keyword>
<feature type="transmembrane region" description="Helical" evidence="2">
    <location>
        <begin position="45"/>
        <end position="70"/>
    </location>
</feature>
<dbReference type="Pfam" id="PF10708">
    <property type="entry name" value="DUF2510"/>
    <property type="match status" value="1"/>
</dbReference>
<keyword evidence="5" id="KW-1185">Reference proteome</keyword>
<evidence type="ECO:0000313" key="5">
    <source>
        <dbReference type="Proteomes" id="UP000675554"/>
    </source>
</evidence>
<evidence type="ECO:0000256" key="1">
    <source>
        <dbReference type="SAM" id="MobiDB-lite"/>
    </source>
</evidence>
<dbReference type="Proteomes" id="UP000675554">
    <property type="component" value="Unassembled WGS sequence"/>
</dbReference>